<dbReference type="AlphaFoldDB" id="A0A9N9FLD6"/>
<dbReference type="GO" id="GO:0003712">
    <property type="term" value="F:transcription coregulator activity"/>
    <property type="evidence" value="ECO:0007669"/>
    <property type="project" value="InterPro"/>
</dbReference>
<feature type="region of interest" description="Disordered" evidence="1">
    <location>
        <begin position="239"/>
        <end position="288"/>
    </location>
</feature>
<dbReference type="Proteomes" id="UP000789572">
    <property type="component" value="Unassembled WGS sequence"/>
</dbReference>
<gene>
    <name evidence="2" type="ORF">POCULU_LOCUS4541</name>
</gene>
<evidence type="ECO:0000313" key="3">
    <source>
        <dbReference type="Proteomes" id="UP000789572"/>
    </source>
</evidence>
<reference evidence="2" key="1">
    <citation type="submission" date="2021-06" db="EMBL/GenBank/DDBJ databases">
        <authorList>
            <person name="Kallberg Y."/>
            <person name="Tangrot J."/>
            <person name="Rosling A."/>
        </authorList>
    </citation>
    <scope>NUCLEOTIDE SEQUENCE</scope>
    <source>
        <strain evidence="2">IA702</strain>
    </source>
</reference>
<organism evidence="2 3">
    <name type="scientific">Paraglomus occultum</name>
    <dbReference type="NCBI Taxonomy" id="144539"/>
    <lineage>
        <taxon>Eukaryota</taxon>
        <taxon>Fungi</taxon>
        <taxon>Fungi incertae sedis</taxon>
        <taxon>Mucoromycota</taxon>
        <taxon>Glomeromycotina</taxon>
        <taxon>Glomeromycetes</taxon>
        <taxon>Paraglomerales</taxon>
        <taxon>Paraglomeraceae</taxon>
        <taxon>Paraglomus</taxon>
    </lineage>
</organism>
<feature type="compositionally biased region" description="Polar residues" evidence="1">
    <location>
        <begin position="166"/>
        <end position="181"/>
    </location>
</feature>
<protein>
    <submittedName>
        <fullName evidence="2">1677_t:CDS:1</fullName>
    </submittedName>
</protein>
<name>A0A9N9FLD6_9GLOM</name>
<feature type="region of interest" description="Disordered" evidence="1">
    <location>
        <begin position="467"/>
        <end position="500"/>
    </location>
</feature>
<dbReference type="InterPro" id="IPR008626">
    <property type="entry name" value="Mediator_Med15_fun"/>
</dbReference>
<feature type="region of interest" description="Disordered" evidence="1">
    <location>
        <begin position="166"/>
        <end position="190"/>
    </location>
</feature>
<accession>A0A9N9FLD6</accession>
<proteinExistence type="predicted"/>
<sequence>MTTDVRRLMLMMGGAGGNAAQKIVRVPQSLAQTGQQQGPQPGAIPVQLLQHQQQQQFSQTPVAISQSLSSPVNTFTSLPQGVNNVRASTNVNISNLNGMINSLTQQTNVGQILNNVNPAITTRQGIGLANLQQQRQNHALNGVVGNVSSNSTHNAIGTVQGLQMSPNSAVGMSPSKSTITTPAGVRPPPNINVRPNNTQALKQGNVATINRSTQPVNATLMANNAVPRPGSGESIAVAVKNEQSPSIQNRRRSSTSSAGRAVKPPAPVTPGNGTVSKANGTTGNPNNSVVANQAVRASMSATTTAQLKKLSDKEYNDAASHVKESEKKSKRRVVVHPLNLPEEDIRKIELFIPELQRLNSEMDETLVYFWHFTRNQRGLDNVLISRFLIDDFLKGWQQKKYHMKADSLESSMKYLKDTVNTVRNLRQGKQDESYAHLNKSPVMNQSDIENLLPKKQIDLKIPEKRERHVNSGPNKRLRNSAHEQMRRSSVISPVDELDNEEEECSVEKMENTFTKIKLMLKDAAEKERERETRNKNRLGTATRNDRVMIEGHVAPPRLLDSTKVFVGLGSAI</sequence>
<dbReference type="Pfam" id="PF05397">
    <property type="entry name" value="Med15_fungi"/>
    <property type="match status" value="1"/>
</dbReference>
<feature type="compositionally biased region" description="Polar residues" evidence="1">
    <location>
        <begin position="271"/>
        <end position="288"/>
    </location>
</feature>
<comment type="caution">
    <text evidence="2">The sequence shown here is derived from an EMBL/GenBank/DDBJ whole genome shotgun (WGS) entry which is preliminary data.</text>
</comment>
<evidence type="ECO:0000256" key="1">
    <source>
        <dbReference type="SAM" id="MobiDB-lite"/>
    </source>
</evidence>
<evidence type="ECO:0000313" key="2">
    <source>
        <dbReference type="EMBL" id="CAG8541123.1"/>
    </source>
</evidence>
<keyword evidence="3" id="KW-1185">Reference proteome</keyword>
<dbReference type="GO" id="GO:0016592">
    <property type="term" value="C:mediator complex"/>
    <property type="evidence" value="ECO:0007669"/>
    <property type="project" value="InterPro"/>
</dbReference>
<dbReference type="OrthoDB" id="10419619at2759"/>
<dbReference type="EMBL" id="CAJVPJ010000597">
    <property type="protein sequence ID" value="CAG8541123.1"/>
    <property type="molecule type" value="Genomic_DNA"/>
</dbReference>
<dbReference type="GO" id="GO:0006357">
    <property type="term" value="P:regulation of transcription by RNA polymerase II"/>
    <property type="evidence" value="ECO:0007669"/>
    <property type="project" value="InterPro"/>
</dbReference>